<reference evidence="2" key="2">
    <citation type="submission" date="2020-11" db="EMBL/GenBank/DDBJ databases">
        <authorList>
            <person name="McCartney M.A."/>
            <person name="Auch B."/>
            <person name="Kono T."/>
            <person name="Mallez S."/>
            <person name="Becker A."/>
            <person name="Gohl D.M."/>
            <person name="Silverstein K.A.T."/>
            <person name="Koren S."/>
            <person name="Bechman K.B."/>
            <person name="Herman A."/>
            <person name="Abrahante J.E."/>
            <person name="Garbe J."/>
        </authorList>
    </citation>
    <scope>NUCLEOTIDE SEQUENCE</scope>
    <source>
        <strain evidence="2">Duluth1</strain>
        <tissue evidence="2">Whole animal</tissue>
    </source>
</reference>
<keyword evidence="1" id="KW-0812">Transmembrane</keyword>
<dbReference type="Proteomes" id="UP000828390">
    <property type="component" value="Unassembled WGS sequence"/>
</dbReference>
<dbReference type="EMBL" id="JAIWYP010000009">
    <property type="protein sequence ID" value="KAH3778125.1"/>
    <property type="molecule type" value="Genomic_DNA"/>
</dbReference>
<organism evidence="2 3">
    <name type="scientific">Dreissena polymorpha</name>
    <name type="common">Zebra mussel</name>
    <name type="synonym">Mytilus polymorpha</name>
    <dbReference type="NCBI Taxonomy" id="45954"/>
    <lineage>
        <taxon>Eukaryota</taxon>
        <taxon>Metazoa</taxon>
        <taxon>Spiralia</taxon>
        <taxon>Lophotrochozoa</taxon>
        <taxon>Mollusca</taxon>
        <taxon>Bivalvia</taxon>
        <taxon>Autobranchia</taxon>
        <taxon>Heteroconchia</taxon>
        <taxon>Euheterodonta</taxon>
        <taxon>Imparidentia</taxon>
        <taxon>Neoheterodontei</taxon>
        <taxon>Myida</taxon>
        <taxon>Dreissenoidea</taxon>
        <taxon>Dreissenidae</taxon>
        <taxon>Dreissena</taxon>
    </lineage>
</organism>
<feature type="transmembrane region" description="Helical" evidence="1">
    <location>
        <begin position="34"/>
        <end position="58"/>
    </location>
</feature>
<proteinExistence type="predicted"/>
<reference evidence="2" key="1">
    <citation type="journal article" date="2019" name="bioRxiv">
        <title>The Genome of the Zebra Mussel, Dreissena polymorpha: A Resource for Invasive Species Research.</title>
        <authorList>
            <person name="McCartney M.A."/>
            <person name="Auch B."/>
            <person name="Kono T."/>
            <person name="Mallez S."/>
            <person name="Zhang Y."/>
            <person name="Obille A."/>
            <person name="Becker A."/>
            <person name="Abrahante J.E."/>
            <person name="Garbe J."/>
            <person name="Badalamenti J.P."/>
            <person name="Herman A."/>
            <person name="Mangelson H."/>
            <person name="Liachko I."/>
            <person name="Sullivan S."/>
            <person name="Sone E.D."/>
            <person name="Koren S."/>
            <person name="Silverstein K.A.T."/>
            <person name="Beckman K.B."/>
            <person name="Gohl D.M."/>
        </authorList>
    </citation>
    <scope>NUCLEOTIDE SEQUENCE</scope>
    <source>
        <strain evidence="2">Duluth1</strain>
        <tissue evidence="2">Whole animal</tissue>
    </source>
</reference>
<protein>
    <submittedName>
        <fullName evidence="2">Uncharacterized protein</fullName>
    </submittedName>
</protein>
<evidence type="ECO:0000313" key="3">
    <source>
        <dbReference type="Proteomes" id="UP000828390"/>
    </source>
</evidence>
<name>A0A9D4EHB8_DREPO</name>
<evidence type="ECO:0000313" key="2">
    <source>
        <dbReference type="EMBL" id="KAH3778125.1"/>
    </source>
</evidence>
<accession>A0A9D4EHB8</accession>
<keyword evidence="3" id="KW-1185">Reference proteome</keyword>
<dbReference type="AlphaFoldDB" id="A0A9D4EHB8"/>
<keyword evidence="1" id="KW-1133">Transmembrane helix</keyword>
<sequence length="103" mass="11554">MIAFSTERLSSSPMIAFSTERLSYPPMIAFSTEILSYPPIIAFFTFPTSLAIAVFSLFSSSISRSLPPHQLLFQRIQATRCAVNLLFHCTLTPERGKVHILIM</sequence>
<gene>
    <name evidence="2" type="ORF">DPMN_179578</name>
</gene>
<keyword evidence="1" id="KW-0472">Membrane</keyword>
<comment type="caution">
    <text evidence="2">The sequence shown here is derived from an EMBL/GenBank/DDBJ whole genome shotgun (WGS) entry which is preliminary data.</text>
</comment>
<evidence type="ECO:0000256" key="1">
    <source>
        <dbReference type="SAM" id="Phobius"/>
    </source>
</evidence>